<protein>
    <submittedName>
        <fullName evidence="3">Uncharacterized protein</fullName>
    </submittedName>
</protein>
<evidence type="ECO:0000313" key="4">
    <source>
        <dbReference type="Proteomes" id="UP000193685"/>
    </source>
</evidence>
<accession>A0A1Y2F2U9</accession>
<gene>
    <name evidence="3" type="ORF">BCR37DRAFT_388921</name>
</gene>
<dbReference type="AlphaFoldDB" id="A0A1Y2F2U9"/>
<sequence length="289" mass="32735">MKVVEYTWFLLLLLCSLGQVNCKIKAKGGGGGGGGKDSGSGRGRTYIFIGGRSRTRKCRDTGFALQTTIASNDTEWSGHPDFDCAVWCNKRHLELVVQFNRPDNDPIFKGVRYEGVVDWQHCKREGGVAKLENDAQIVEATGDLPKQCICTGVIEFLRWRRSDDCYPDTLKDSIDLTAQKVLPIHPNPNGNDPTTKWHTVDWKGRSWQWFQNAHNVYCKNQHGGIRASHVGECWKNGHGSGPKDPIDYKDDANGIEPSEWEKWIEHYTPDRSPTPDFQKCPHYGRWSEN</sequence>
<evidence type="ECO:0000313" key="3">
    <source>
        <dbReference type="EMBL" id="ORY78192.1"/>
    </source>
</evidence>
<feature type="signal peptide" evidence="2">
    <location>
        <begin position="1"/>
        <end position="22"/>
    </location>
</feature>
<name>A0A1Y2F2U9_PROLT</name>
<organism evidence="3 4">
    <name type="scientific">Protomyces lactucae-debilis</name>
    <dbReference type="NCBI Taxonomy" id="2754530"/>
    <lineage>
        <taxon>Eukaryota</taxon>
        <taxon>Fungi</taxon>
        <taxon>Dikarya</taxon>
        <taxon>Ascomycota</taxon>
        <taxon>Taphrinomycotina</taxon>
        <taxon>Taphrinomycetes</taxon>
        <taxon>Taphrinales</taxon>
        <taxon>Protomycetaceae</taxon>
        <taxon>Protomyces</taxon>
    </lineage>
</organism>
<evidence type="ECO:0000256" key="2">
    <source>
        <dbReference type="SAM" id="SignalP"/>
    </source>
</evidence>
<comment type="caution">
    <text evidence="3">The sequence shown here is derived from an EMBL/GenBank/DDBJ whole genome shotgun (WGS) entry which is preliminary data.</text>
</comment>
<evidence type="ECO:0000256" key="1">
    <source>
        <dbReference type="SAM" id="MobiDB-lite"/>
    </source>
</evidence>
<keyword evidence="2" id="KW-0732">Signal</keyword>
<dbReference type="EMBL" id="MCFI01000018">
    <property type="protein sequence ID" value="ORY78192.1"/>
    <property type="molecule type" value="Genomic_DNA"/>
</dbReference>
<reference evidence="3 4" key="1">
    <citation type="submission" date="2016-07" db="EMBL/GenBank/DDBJ databases">
        <title>Pervasive Adenine N6-methylation of Active Genes in Fungi.</title>
        <authorList>
            <consortium name="DOE Joint Genome Institute"/>
            <person name="Mondo S.J."/>
            <person name="Dannebaum R.O."/>
            <person name="Kuo R.C."/>
            <person name="Labutti K."/>
            <person name="Haridas S."/>
            <person name="Kuo A."/>
            <person name="Salamov A."/>
            <person name="Ahrendt S.R."/>
            <person name="Lipzen A."/>
            <person name="Sullivan W."/>
            <person name="Andreopoulos W.B."/>
            <person name="Clum A."/>
            <person name="Lindquist E."/>
            <person name="Daum C."/>
            <person name="Ramamoorthy G.K."/>
            <person name="Gryganskyi A."/>
            <person name="Culley D."/>
            <person name="Magnuson J.K."/>
            <person name="James T.Y."/>
            <person name="O'Malley M.A."/>
            <person name="Stajich J.E."/>
            <person name="Spatafora J.W."/>
            <person name="Visel A."/>
            <person name="Grigoriev I.V."/>
        </authorList>
    </citation>
    <scope>NUCLEOTIDE SEQUENCE [LARGE SCALE GENOMIC DNA]</scope>
    <source>
        <strain evidence="3 4">12-1054</strain>
    </source>
</reference>
<keyword evidence="4" id="KW-1185">Reference proteome</keyword>
<dbReference type="Proteomes" id="UP000193685">
    <property type="component" value="Unassembled WGS sequence"/>
</dbReference>
<feature type="region of interest" description="Disordered" evidence="1">
    <location>
        <begin position="267"/>
        <end position="289"/>
    </location>
</feature>
<proteinExistence type="predicted"/>
<dbReference type="RefSeq" id="XP_040723303.1">
    <property type="nucleotide sequence ID" value="XM_040870677.1"/>
</dbReference>
<feature type="chain" id="PRO_5013005631" evidence="2">
    <location>
        <begin position="23"/>
        <end position="289"/>
    </location>
</feature>
<dbReference type="GeneID" id="63787276"/>